<dbReference type="AlphaFoldDB" id="A0A3S5BU57"/>
<protein>
    <recommendedName>
        <fullName evidence="4">Secreted protein</fullName>
    </recommendedName>
</protein>
<gene>
    <name evidence="2" type="ORF">PXEA_LOCUS11966</name>
</gene>
<accession>A0A3S5BU57</accession>
<evidence type="ECO:0000313" key="3">
    <source>
        <dbReference type="Proteomes" id="UP000784294"/>
    </source>
</evidence>
<feature type="chain" id="PRO_5018623778" description="Secreted protein" evidence="1">
    <location>
        <begin position="26"/>
        <end position="105"/>
    </location>
</feature>
<evidence type="ECO:0000256" key="1">
    <source>
        <dbReference type="SAM" id="SignalP"/>
    </source>
</evidence>
<dbReference type="Proteomes" id="UP000784294">
    <property type="component" value="Unassembled WGS sequence"/>
</dbReference>
<feature type="signal peptide" evidence="1">
    <location>
        <begin position="1"/>
        <end position="25"/>
    </location>
</feature>
<organism evidence="2 3">
    <name type="scientific">Protopolystoma xenopodis</name>
    <dbReference type="NCBI Taxonomy" id="117903"/>
    <lineage>
        <taxon>Eukaryota</taxon>
        <taxon>Metazoa</taxon>
        <taxon>Spiralia</taxon>
        <taxon>Lophotrochozoa</taxon>
        <taxon>Platyhelminthes</taxon>
        <taxon>Monogenea</taxon>
        <taxon>Polyopisthocotylea</taxon>
        <taxon>Polystomatidea</taxon>
        <taxon>Polystomatidae</taxon>
        <taxon>Protopolystoma</taxon>
    </lineage>
</organism>
<evidence type="ECO:0000313" key="2">
    <source>
        <dbReference type="EMBL" id="VEL18526.1"/>
    </source>
</evidence>
<evidence type="ECO:0008006" key="4">
    <source>
        <dbReference type="Google" id="ProtNLM"/>
    </source>
</evidence>
<proteinExistence type="predicted"/>
<keyword evidence="3" id="KW-1185">Reference proteome</keyword>
<reference evidence="2" key="1">
    <citation type="submission" date="2018-11" db="EMBL/GenBank/DDBJ databases">
        <authorList>
            <consortium name="Pathogen Informatics"/>
        </authorList>
    </citation>
    <scope>NUCLEOTIDE SEQUENCE</scope>
</reference>
<sequence>MLRYSSNLLFASLVCLVWLVCFASAAPAEGLEKETQTKLSTNWAVNGFPGPWSHLSPWPAPAFPAADWSAASVMPNYFVDQQAIRWGTGRYHGLPYGYGPVMLRH</sequence>
<keyword evidence="1" id="KW-0732">Signal</keyword>
<name>A0A3S5BU57_9PLAT</name>
<dbReference type="EMBL" id="CAAALY010037401">
    <property type="protein sequence ID" value="VEL18526.1"/>
    <property type="molecule type" value="Genomic_DNA"/>
</dbReference>
<comment type="caution">
    <text evidence="2">The sequence shown here is derived from an EMBL/GenBank/DDBJ whole genome shotgun (WGS) entry which is preliminary data.</text>
</comment>